<dbReference type="Pfam" id="PF00026">
    <property type="entry name" value="Asp"/>
    <property type="match status" value="1"/>
</dbReference>
<dbReference type="GO" id="GO:0006508">
    <property type="term" value="P:proteolysis"/>
    <property type="evidence" value="ECO:0007669"/>
    <property type="project" value="UniProtKB-KW"/>
</dbReference>
<protein>
    <recommendedName>
        <fullName evidence="5">Aspergillopepsin-1</fullName>
        <ecNumber evidence="4">3.4.23.18</ecNumber>
    </recommendedName>
    <alternativeName>
        <fullName evidence="13">Aspergillopepsin I</fullName>
    </alternativeName>
    <alternativeName>
        <fullName evidence="14">Aspergillopeptidase A</fullName>
    </alternativeName>
</protein>
<evidence type="ECO:0000256" key="3">
    <source>
        <dbReference type="ARBA" id="ARBA00007447"/>
    </source>
</evidence>
<organism evidence="16 17">
    <name type="scientific">Aspergillus terreus</name>
    <dbReference type="NCBI Taxonomy" id="33178"/>
    <lineage>
        <taxon>Eukaryota</taxon>
        <taxon>Fungi</taxon>
        <taxon>Dikarya</taxon>
        <taxon>Ascomycota</taxon>
        <taxon>Pezizomycotina</taxon>
        <taxon>Eurotiomycetes</taxon>
        <taxon>Eurotiomycetidae</taxon>
        <taxon>Eurotiales</taxon>
        <taxon>Aspergillaceae</taxon>
        <taxon>Aspergillus</taxon>
        <taxon>Aspergillus subgen. Circumdati</taxon>
    </lineage>
</organism>
<keyword evidence="9" id="KW-0064">Aspartyl protease</keyword>
<dbReference type="CDD" id="cd06097">
    <property type="entry name" value="Aspergillopepsin_like"/>
    <property type="match status" value="1"/>
</dbReference>
<dbReference type="OrthoDB" id="2747330at2759"/>
<dbReference type="Gene3D" id="2.40.70.10">
    <property type="entry name" value="Acid Proteases"/>
    <property type="match status" value="2"/>
</dbReference>
<keyword evidence="11" id="KW-0865">Zymogen</keyword>
<reference evidence="16 17" key="1">
    <citation type="submission" date="2020-01" db="EMBL/GenBank/DDBJ databases">
        <title>Aspergillus terreus IFO 6365 whole genome shotgun sequence.</title>
        <authorList>
            <person name="Kanamasa S."/>
            <person name="Takahashi H."/>
        </authorList>
    </citation>
    <scope>NUCLEOTIDE SEQUENCE [LARGE SCALE GENOMIC DNA]</scope>
    <source>
        <strain evidence="16 17">IFO 6365</strain>
    </source>
</reference>
<dbReference type="AlphaFoldDB" id="A0A5M3YYM7"/>
<name>A0A5M3YYM7_ASPTE</name>
<sequence length="424" mass="45330">MKLPESLLIALCLSYGVLSAPTPGQPQLNGRSFKVERVRRGAGTIHGPTALRRAYEKFGIVPMDLGIDLDDFVPISKHAALQQDVSEPDQTGAVSAASVQNDAAFVSPVKIGGQQIVLNFDTGSSDFWVLNSRLPKLDTRGRTVYHPSNSSTFKQMEGSTFNITYGDTSFAYGGVGTDIVDVGGVTVQDQAIGIPTTVSSSFLEDTYSNGIVGLAFSKLNTISPNQQKTFFDNVAPILDEPVLTASLKSDGVGEYEFGVIDHDKYQGDLANITIDSSSGFWEFVSASFSVGGGALQDVRDVRRSIADTGTSLMLLDQSVVDAYYKQVQGAVYVSSASGYIYPCSAVLPNLTMAIGEKHYATVPGEYMNFSEIGTNKTTGETVCYGGVQSNQGTSMQIFGDVFLKAFFTVFDLRGPSLGLASPNF</sequence>
<comment type="similarity">
    <text evidence="3">Belongs to the peptidase A1 family.</text>
</comment>
<evidence type="ECO:0000256" key="2">
    <source>
        <dbReference type="ARBA" id="ARBA00004613"/>
    </source>
</evidence>
<evidence type="ECO:0000256" key="4">
    <source>
        <dbReference type="ARBA" id="ARBA00013210"/>
    </source>
</evidence>
<dbReference type="InterPro" id="IPR033121">
    <property type="entry name" value="PEPTIDASE_A1"/>
</dbReference>
<dbReference type="PANTHER" id="PTHR47966:SF23">
    <property type="entry name" value="ASPARTIC ENDOPEPTIDASE, PUTATIVE (AFU_ORTHOLOGUE AFUA_2G15950)-RELATED"/>
    <property type="match status" value="1"/>
</dbReference>
<dbReference type="EC" id="3.4.23.18" evidence="4"/>
<evidence type="ECO:0000256" key="6">
    <source>
        <dbReference type="ARBA" id="ARBA00022525"/>
    </source>
</evidence>
<dbReference type="GO" id="GO:0004190">
    <property type="term" value="F:aspartic-type endopeptidase activity"/>
    <property type="evidence" value="ECO:0007669"/>
    <property type="project" value="UniProtKB-KW"/>
</dbReference>
<dbReference type="SUPFAM" id="SSF50630">
    <property type="entry name" value="Acid proteases"/>
    <property type="match status" value="1"/>
</dbReference>
<keyword evidence="17" id="KW-1185">Reference proteome</keyword>
<evidence type="ECO:0000256" key="5">
    <source>
        <dbReference type="ARBA" id="ARBA00020252"/>
    </source>
</evidence>
<comment type="subcellular location">
    <subcellularLocation>
        <location evidence="2">Secreted</location>
    </subcellularLocation>
</comment>
<evidence type="ECO:0000256" key="11">
    <source>
        <dbReference type="ARBA" id="ARBA00023145"/>
    </source>
</evidence>
<dbReference type="InterPro" id="IPR001461">
    <property type="entry name" value="Aspartic_peptidase_A1"/>
</dbReference>
<gene>
    <name evidence="16" type="ORF">ATEIFO6365_0002044400</name>
</gene>
<evidence type="ECO:0000313" key="17">
    <source>
        <dbReference type="Proteomes" id="UP000452235"/>
    </source>
</evidence>
<evidence type="ECO:0000256" key="10">
    <source>
        <dbReference type="ARBA" id="ARBA00022801"/>
    </source>
</evidence>
<keyword evidence="12" id="KW-0325">Glycoprotein</keyword>
<accession>A0A5M3YYM7</accession>
<dbReference type="FunFam" id="2.40.70.10:FF:000026">
    <property type="entry name" value="Endothiapepsin"/>
    <property type="match status" value="1"/>
</dbReference>
<dbReference type="FunFam" id="2.40.70.10:FF:000024">
    <property type="entry name" value="Endothiapepsin"/>
    <property type="match status" value="1"/>
</dbReference>
<evidence type="ECO:0000313" key="16">
    <source>
        <dbReference type="EMBL" id="GFF13333.1"/>
    </source>
</evidence>
<dbReference type="EMBL" id="BLJY01000002">
    <property type="protein sequence ID" value="GFF13333.1"/>
    <property type="molecule type" value="Genomic_DNA"/>
</dbReference>
<comment type="caution">
    <text evidence="16">The sequence shown here is derived from an EMBL/GenBank/DDBJ whole genome shotgun (WGS) entry which is preliminary data.</text>
</comment>
<dbReference type="InterPro" id="IPR034163">
    <property type="entry name" value="Aspergillopepsin-like_cat_dom"/>
</dbReference>
<keyword evidence="6" id="KW-0964">Secreted</keyword>
<dbReference type="VEuPathDB" id="FungiDB:ATEG_02349"/>
<dbReference type="GO" id="GO:0005576">
    <property type="term" value="C:extracellular region"/>
    <property type="evidence" value="ECO:0007669"/>
    <property type="project" value="UniProtKB-SubCell"/>
</dbReference>
<dbReference type="PRINTS" id="PR00792">
    <property type="entry name" value="PEPSIN"/>
</dbReference>
<keyword evidence="8" id="KW-0732">Signal</keyword>
<evidence type="ECO:0000256" key="13">
    <source>
        <dbReference type="ARBA" id="ARBA00029931"/>
    </source>
</evidence>
<proteinExistence type="inferred from homology"/>
<evidence type="ECO:0000256" key="12">
    <source>
        <dbReference type="ARBA" id="ARBA00023180"/>
    </source>
</evidence>
<keyword evidence="10" id="KW-0378">Hydrolase</keyword>
<evidence type="ECO:0000256" key="1">
    <source>
        <dbReference type="ARBA" id="ARBA00000391"/>
    </source>
</evidence>
<evidence type="ECO:0000256" key="14">
    <source>
        <dbReference type="ARBA" id="ARBA00033457"/>
    </source>
</evidence>
<feature type="domain" description="Peptidase A1" evidence="15">
    <location>
        <begin position="105"/>
        <end position="420"/>
    </location>
</feature>
<dbReference type="Proteomes" id="UP000452235">
    <property type="component" value="Unassembled WGS sequence"/>
</dbReference>
<comment type="catalytic activity">
    <reaction evidence="1">
        <text>Hydrolysis of proteins with broad specificity. Generally favors hydrophobic residues in P1 and P1', but also accepts Lys in P1, which leads to activation of trypsinogen. Does not clot milk.</text>
        <dbReference type="EC" id="3.4.23.18"/>
    </reaction>
</comment>
<evidence type="ECO:0000256" key="8">
    <source>
        <dbReference type="ARBA" id="ARBA00022729"/>
    </source>
</evidence>
<dbReference type="InterPro" id="IPR021109">
    <property type="entry name" value="Peptidase_aspartic_dom_sf"/>
</dbReference>
<evidence type="ECO:0000256" key="7">
    <source>
        <dbReference type="ARBA" id="ARBA00022670"/>
    </source>
</evidence>
<keyword evidence="7" id="KW-0645">Protease</keyword>
<evidence type="ECO:0000259" key="15">
    <source>
        <dbReference type="PROSITE" id="PS51767"/>
    </source>
</evidence>
<evidence type="ECO:0000256" key="9">
    <source>
        <dbReference type="ARBA" id="ARBA00022750"/>
    </source>
</evidence>
<dbReference type="PANTHER" id="PTHR47966">
    <property type="entry name" value="BETA-SITE APP-CLEAVING ENZYME, ISOFORM A-RELATED"/>
    <property type="match status" value="1"/>
</dbReference>
<dbReference type="PROSITE" id="PS51767">
    <property type="entry name" value="PEPTIDASE_A1"/>
    <property type="match status" value="1"/>
</dbReference>